<dbReference type="KEGG" id="gsn:YC6258_04910"/>
<proteinExistence type="predicted"/>
<evidence type="ECO:0000313" key="2">
    <source>
        <dbReference type="Proteomes" id="UP000032266"/>
    </source>
</evidence>
<dbReference type="EMBL" id="CP007142">
    <property type="protein sequence ID" value="AJQ96942.1"/>
    <property type="molecule type" value="Genomic_DNA"/>
</dbReference>
<accession>A0A0C5VQR2</accession>
<evidence type="ECO:0008006" key="3">
    <source>
        <dbReference type="Google" id="ProtNLM"/>
    </source>
</evidence>
<keyword evidence="2" id="KW-1185">Reference proteome</keyword>
<dbReference type="PROSITE" id="PS51257">
    <property type="entry name" value="PROKAR_LIPOPROTEIN"/>
    <property type="match status" value="1"/>
</dbReference>
<reference evidence="1 2" key="1">
    <citation type="submission" date="2014-01" db="EMBL/GenBank/DDBJ databases">
        <title>Full genme sequencing of cellulolytic bacterium Gynuella sunshinyii YC6258T gen. nov., sp. nov.</title>
        <authorList>
            <person name="Khan H."/>
            <person name="Chung E.J."/>
            <person name="Chung Y.R."/>
        </authorList>
    </citation>
    <scope>NUCLEOTIDE SEQUENCE [LARGE SCALE GENOMIC DNA]</scope>
    <source>
        <strain evidence="1 2">YC6258</strain>
    </source>
</reference>
<dbReference type="HOGENOM" id="CLU_1265456_0_0_6"/>
<dbReference type="InterPro" id="IPR021326">
    <property type="entry name" value="DUF2931"/>
</dbReference>
<dbReference type="STRING" id="1445510.YC6258_04910"/>
<organism evidence="1 2">
    <name type="scientific">Gynuella sunshinyii YC6258</name>
    <dbReference type="NCBI Taxonomy" id="1445510"/>
    <lineage>
        <taxon>Bacteria</taxon>
        <taxon>Pseudomonadati</taxon>
        <taxon>Pseudomonadota</taxon>
        <taxon>Gammaproteobacteria</taxon>
        <taxon>Oceanospirillales</taxon>
        <taxon>Saccharospirillaceae</taxon>
        <taxon>Gynuella</taxon>
    </lineage>
</organism>
<gene>
    <name evidence="1" type="ORF">YC6258_04910</name>
</gene>
<dbReference type="Proteomes" id="UP000032266">
    <property type="component" value="Chromosome"/>
</dbReference>
<evidence type="ECO:0000313" key="1">
    <source>
        <dbReference type="EMBL" id="AJQ96942.1"/>
    </source>
</evidence>
<name>A0A0C5VQR2_9GAMM</name>
<dbReference type="Pfam" id="PF11153">
    <property type="entry name" value="DUF2931"/>
    <property type="match status" value="1"/>
</dbReference>
<dbReference type="RefSeq" id="WP_052830483.1">
    <property type="nucleotide sequence ID" value="NZ_CP007142.1"/>
</dbReference>
<dbReference type="AlphaFoldDB" id="A0A0C5VQR2"/>
<sequence length="217" mass="24503">MSSIKSLLWLLLLSLLLSGCEEKTYDYGFDTGGLGGPGWPIWVEYLIINEAWQIPVGSLSGGTGDVSKRPPGGASASMGWIPLPHTVRARWFSYRNQTFYEATVEIPKEKQKQIKQWLKRYPSSRYFPSLITGISGQGEIQLWWDESCVKLGCPEGPKNFEFHFFELTPRIKATVAEGDVHIYSADTREQVRTGFLPPEVLDLIPPRPDKKDPIKTE</sequence>
<protein>
    <recommendedName>
        <fullName evidence="3">DUF2931 family protein</fullName>
    </recommendedName>
</protein>